<keyword evidence="2" id="KW-0479">Metal-binding</keyword>
<dbReference type="AlphaFoldDB" id="A0A8S0XWG7"/>
<dbReference type="GO" id="GO:0050897">
    <property type="term" value="F:cobalt ion binding"/>
    <property type="evidence" value="ECO:0007669"/>
    <property type="project" value="InterPro"/>
</dbReference>
<dbReference type="GO" id="GO:0015948">
    <property type="term" value="P:methanogenesis"/>
    <property type="evidence" value="ECO:0007669"/>
    <property type="project" value="InterPro"/>
</dbReference>
<dbReference type="EMBL" id="CDGJ01000036">
    <property type="protein sequence ID" value="CEJ06901.1"/>
    <property type="molecule type" value="Genomic_DNA"/>
</dbReference>
<dbReference type="Pfam" id="PF02310">
    <property type="entry name" value="B12-binding"/>
    <property type="match status" value="1"/>
</dbReference>
<dbReference type="PROSITE" id="PS51332">
    <property type="entry name" value="B12_BINDING"/>
    <property type="match status" value="1"/>
</dbReference>
<dbReference type="PROSITE" id="PS51337">
    <property type="entry name" value="B12_BINDING_NTER"/>
    <property type="match status" value="1"/>
</dbReference>
<feature type="domain" description="B12-binding N-terminal" evidence="5">
    <location>
        <begin position="1"/>
        <end position="89"/>
    </location>
</feature>
<name>A0A8S0XWG7_9FIRM</name>
<evidence type="ECO:0000256" key="1">
    <source>
        <dbReference type="ARBA" id="ARBA00010854"/>
    </source>
</evidence>
<dbReference type="Proteomes" id="UP001071230">
    <property type="component" value="Unassembled WGS sequence"/>
</dbReference>
<dbReference type="SUPFAM" id="SSF52242">
    <property type="entry name" value="Cobalamin (vitamin B12)-binding domain"/>
    <property type="match status" value="1"/>
</dbReference>
<dbReference type="InterPro" id="IPR036724">
    <property type="entry name" value="Cobalamin-bd_sf"/>
</dbReference>
<keyword evidence="6" id="KW-0808">Transferase</keyword>
<dbReference type="GO" id="GO:0008705">
    <property type="term" value="F:methionine synthase activity"/>
    <property type="evidence" value="ECO:0007669"/>
    <property type="project" value="TreeGrafter"/>
</dbReference>
<dbReference type="CDD" id="cd02070">
    <property type="entry name" value="corrinoid_protein_B12-BD"/>
    <property type="match status" value="1"/>
</dbReference>
<dbReference type="InterPro" id="IPR012741">
    <property type="entry name" value="Corrinoid_p"/>
</dbReference>
<keyword evidence="6" id="KW-0489">Methyltransferase</keyword>
<evidence type="ECO:0000313" key="8">
    <source>
        <dbReference type="Proteomes" id="UP001071230"/>
    </source>
</evidence>
<organism evidence="6">
    <name type="scientific">Acididesulfobacillus acetoxydans</name>
    <dbReference type="NCBI Taxonomy" id="1561005"/>
    <lineage>
        <taxon>Bacteria</taxon>
        <taxon>Bacillati</taxon>
        <taxon>Bacillota</taxon>
        <taxon>Clostridia</taxon>
        <taxon>Eubacteriales</taxon>
        <taxon>Peptococcaceae</taxon>
        <taxon>Acididesulfobacillus</taxon>
    </lineage>
</organism>
<dbReference type="InterPro" id="IPR036594">
    <property type="entry name" value="Meth_synthase_dom"/>
</dbReference>
<dbReference type="NCBIfam" id="TIGR02370">
    <property type="entry name" value="pyl_corrinoid"/>
    <property type="match status" value="1"/>
</dbReference>
<dbReference type="PANTHER" id="PTHR45833:SF1">
    <property type="entry name" value="METHIONINE SYNTHASE"/>
    <property type="match status" value="1"/>
</dbReference>
<evidence type="ECO:0000259" key="5">
    <source>
        <dbReference type="PROSITE" id="PS51337"/>
    </source>
</evidence>
<dbReference type="GO" id="GO:0032259">
    <property type="term" value="P:methylation"/>
    <property type="evidence" value="ECO:0007669"/>
    <property type="project" value="UniProtKB-KW"/>
</dbReference>
<dbReference type="Gene3D" id="1.10.1240.10">
    <property type="entry name" value="Methionine synthase domain"/>
    <property type="match status" value="1"/>
</dbReference>
<accession>A0A8S0XWG7</accession>
<dbReference type="InterPro" id="IPR006158">
    <property type="entry name" value="Cobalamin-bd"/>
</dbReference>
<dbReference type="GO" id="GO:0050667">
    <property type="term" value="P:homocysteine metabolic process"/>
    <property type="evidence" value="ECO:0007669"/>
    <property type="project" value="TreeGrafter"/>
</dbReference>
<dbReference type="RefSeq" id="WP_240984604.1">
    <property type="nucleotide sequence ID" value="NZ_CDGJ01000036.1"/>
</dbReference>
<dbReference type="InterPro" id="IPR050554">
    <property type="entry name" value="Met_Synthase/Corrinoid"/>
</dbReference>
<evidence type="ECO:0000313" key="6">
    <source>
        <dbReference type="EMBL" id="CAA7601027.1"/>
    </source>
</evidence>
<evidence type="ECO:0000313" key="7">
    <source>
        <dbReference type="EMBL" id="CEJ06901.1"/>
    </source>
</evidence>
<dbReference type="PANTHER" id="PTHR45833">
    <property type="entry name" value="METHIONINE SYNTHASE"/>
    <property type="match status" value="1"/>
</dbReference>
<dbReference type="Pfam" id="PF02607">
    <property type="entry name" value="B12-binding_2"/>
    <property type="match status" value="1"/>
</dbReference>
<keyword evidence="3" id="KW-0170">Cobalt</keyword>
<dbReference type="Gene3D" id="3.40.50.280">
    <property type="entry name" value="Cobalamin-binding domain"/>
    <property type="match status" value="1"/>
</dbReference>
<dbReference type="InterPro" id="IPR003759">
    <property type="entry name" value="Cbl-bd_cap"/>
</dbReference>
<dbReference type="SUPFAM" id="SSF47644">
    <property type="entry name" value="Methionine synthase domain"/>
    <property type="match status" value="1"/>
</dbReference>
<dbReference type="GO" id="GO:0005829">
    <property type="term" value="C:cytosol"/>
    <property type="evidence" value="ECO:0007669"/>
    <property type="project" value="TreeGrafter"/>
</dbReference>
<dbReference type="EMBL" id="LR746496">
    <property type="protein sequence ID" value="CAA7601027.1"/>
    <property type="molecule type" value="Genomic_DNA"/>
</dbReference>
<evidence type="ECO:0000256" key="3">
    <source>
        <dbReference type="ARBA" id="ARBA00023285"/>
    </source>
</evidence>
<gene>
    <name evidence="7" type="ORF">DEACI_1355</name>
    <name evidence="6" type="ORF">DEACI_1680</name>
</gene>
<comment type="similarity">
    <text evidence="1">Belongs to the methylamine corrinoid protein family.</text>
</comment>
<proteinExistence type="inferred from homology"/>
<reference evidence="7" key="1">
    <citation type="submission" date="2014-11" db="EMBL/GenBank/DDBJ databases">
        <authorList>
            <person name="Hornung B.V."/>
        </authorList>
    </citation>
    <scope>NUCLEOTIDE SEQUENCE</scope>
    <source>
        <strain evidence="7">INE</strain>
    </source>
</reference>
<dbReference type="SMART" id="SM01018">
    <property type="entry name" value="B12-binding_2"/>
    <property type="match status" value="1"/>
</dbReference>
<evidence type="ECO:0000259" key="4">
    <source>
        <dbReference type="PROSITE" id="PS51332"/>
    </source>
</evidence>
<protein>
    <submittedName>
        <fullName evidence="7">Dimethylamine corrinoid protein 3</fullName>
    </submittedName>
    <submittedName>
        <fullName evidence="6">Methyltransferase cognate corrinoid protein</fullName>
    </submittedName>
</protein>
<dbReference type="GO" id="GO:0046653">
    <property type="term" value="P:tetrahydrofolate metabolic process"/>
    <property type="evidence" value="ECO:0007669"/>
    <property type="project" value="TreeGrafter"/>
</dbReference>
<evidence type="ECO:0000256" key="2">
    <source>
        <dbReference type="ARBA" id="ARBA00022723"/>
    </source>
</evidence>
<feature type="domain" description="B12-binding" evidence="4">
    <location>
        <begin position="89"/>
        <end position="212"/>
    </location>
</feature>
<keyword evidence="8" id="KW-1185">Reference proteome</keyword>
<sequence length="212" mass="22508">MGNYFSELGENVISAKQERVRELTQRALADGVDPVEIINSGLIPGMNVVGARFKAGDMFVPEVLMSARAMNAGMELVKPLLVGKEVPSQGKVVLGTVKGDLHDIGKNLVSMMLESAGYTVINLGVDVSAAKFLQAVKENKPDILGMSALLTTTMLGMKDVIELLKEEGLRDQVKVVIGGAPISQEFAREIGADGFAPDAGSATELCHQLVAR</sequence>
<dbReference type="Proteomes" id="UP000836597">
    <property type="component" value="Chromosome"/>
</dbReference>
<dbReference type="FunFam" id="3.40.50.280:FF:000003">
    <property type="entry name" value="Dimethylamine methyltransferase corrinoid protein"/>
    <property type="match status" value="1"/>
</dbReference>
<reference evidence="6" key="2">
    <citation type="submission" date="2020-01" db="EMBL/GenBank/DDBJ databases">
        <authorList>
            <person name="Hornung B."/>
        </authorList>
    </citation>
    <scope>NUCLEOTIDE SEQUENCE</scope>
    <source>
        <strain evidence="6">PacBioINE</strain>
    </source>
</reference>
<dbReference type="GO" id="GO:0031419">
    <property type="term" value="F:cobalamin binding"/>
    <property type="evidence" value="ECO:0007669"/>
    <property type="project" value="InterPro"/>
</dbReference>
<dbReference type="KEGG" id="aacx:DEACI_1680"/>